<dbReference type="GO" id="GO:0015562">
    <property type="term" value="F:efflux transmembrane transporter activity"/>
    <property type="evidence" value="ECO:0007669"/>
    <property type="project" value="InterPro"/>
</dbReference>
<accession>A0A7C9BTR8</accession>
<dbReference type="GO" id="GO:0015288">
    <property type="term" value="F:porin activity"/>
    <property type="evidence" value="ECO:0007669"/>
    <property type="project" value="TreeGrafter"/>
</dbReference>
<keyword evidence="6" id="KW-0472">Membrane</keyword>
<dbReference type="RefSeq" id="WP_152763089.1">
    <property type="nucleotide sequence ID" value="NZ_WHLY01000002.1"/>
</dbReference>
<keyword evidence="10" id="KW-1185">Reference proteome</keyword>
<name>A0A7C9BTR8_9BACT</name>
<feature type="signal peptide" evidence="8">
    <location>
        <begin position="1"/>
        <end position="25"/>
    </location>
</feature>
<evidence type="ECO:0000256" key="1">
    <source>
        <dbReference type="ARBA" id="ARBA00004442"/>
    </source>
</evidence>
<feature type="chain" id="PRO_5028847391" evidence="8">
    <location>
        <begin position="26"/>
        <end position="502"/>
    </location>
</feature>
<dbReference type="Pfam" id="PF02321">
    <property type="entry name" value="OEP"/>
    <property type="match status" value="3"/>
</dbReference>
<evidence type="ECO:0000313" key="10">
    <source>
        <dbReference type="Proteomes" id="UP000479293"/>
    </source>
</evidence>
<dbReference type="InterPro" id="IPR003423">
    <property type="entry name" value="OMP_efflux"/>
</dbReference>
<keyword evidence="5" id="KW-0812">Transmembrane</keyword>
<dbReference type="EMBL" id="WHLY01000002">
    <property type="protein sequence ID" value="MPR35759.1"/>
    <property type="molecule type" value="Genomic_DNA"/>
</dbReference>
<keyword evidence="8" id="KW-0732">Signal</keyword>
<dbReference type="Gene3D" id="1.20.1600.10">
    <property type="entry name" value="Outer membrane efflux proteins (OEP)"/>
    <property type="match status" value="1"/>
</dbReference>
<protein>
    <submittedName>
        <fullName evidence="9">TolC family protein</fullName>
    </submittedName>
</protein>
<evidence type="ECO:0000256" key="2">
    <source>
        <dbReference type="ARBA" id="ARBA00007613"/>
    </source>
</evidence>
<evidence type="ECO:0000256" key="6">
    <source>
        <dbReference type="ARBA" id="ARBA00023136"/>
    </source>
</evidence>
<evidence type="ECO:0000256" key="4">
    <source>
        <dbReference type="ARBA" id="ARBA00022452"/>
    </source>
</evidence>
<proteinExistence type="inferred from homology"/>
<dbReference type="PANTHER" id="PTHR30026:SF20">
    <property type="entry name" value="OUTER MEMBRANE PROTEIN TOLC"/>
    <property type="match status" value="1"/>
</dbReference>
<evidence type="ECO:0000256" key="3">
    <source>
        <dbReference type="ARBA" id="ARBA00022448"/>
    </source>
</evidence>
<dbReference type="GO" id="GO:0009279">
    <property type="term" value="C:cell outer membrane"/>
    <property type="evidence" value="ECO:0007669"/>
    <property type="project" value="UniProtKB-SubCell"/>
</dbReference>
<dbReference type="PANTHER" id="PTHR30026">
    <property type="entry name" value="OUTER MEMBRANE PROTEIN TOLC"/>
    <property type="match status" value="1"/>
</dbReference>
<comment type="similarity">
    <text evidence="2">Belongs to the outer membrane factor (OMF) (TC 1.B.17) family.</text>
</comment>
<dbReference type="InterPro" id="IPR051906">
    <property type="entry name" value="TolC-like"/>
</dbReference>
<keyword evidence="7" id="KW-0998">Cell outer membrane</keyword>
<dbReference type="AlphaFoldDB" id="A0A7C9BTR8"/>
<gene>
    <name evidence="9" type="ORF">GBK04_20990</name>
</gene>
<sequence length="502" mass="55505">MLYSLRKSLFLLLCTLAGILPLSHAQVTTQSTTTGPTNRQALTLEECVQIALQNNPQIKQAGLQVSANENNLIQSKWQRWPNLGFNASQGFSFGRNIDPFTNQFVQQNISFNNYSLNSNVTLFNGFQLQNTIKQNSLTLQASEKDLAATRNDIILNVALAYLQVISNQELIEAARQQGAATQLQLDRTQRLVDAGSVAESQLFDLRAQLANDELTLVNAQNTVESAKLSLKQLMNLPGSETIEVVTLTAPDPTLQAYGTSVNEVFETALSNLPQMQAAELRVQSAAKAVEIAKAQGLPSLTFSAGMSTAFSSAAPKQRFVADGTGFTTKQVVSQTRFVQAGEFTFPVTDVVTVPNGADQTFNYLDQLNFNRNSSLNLSLRVPIFSNFQTKYRVANARIQQQNLEAQSNIVTQQIRQNVEQAYIDMSNSGKRYSATANQVRALEEAFRVAESRFGAGAINSAEYNIAKANLDQARFNLIQTKYDYIFRTKILDFYMNKPISVE</sequence>
<comment type="subcellular location">
    <subcellularLocation>
        <location evidence="1">Cell outer membrane</location>
    </subcellularLocation>
</comment>
<reference evidence="9 10" key="1">
    <citation type="submission" date="2019-10" db="EMBL/GenBank/DDBJ databases">
        <title>Draft Genome Sequence of Cytophagaceae sp. SJW1-29.</title>
        <authorList>
            <person name="Choi A."/>
        </authorList>
    </citation>
    <scope>NUCLEOTIDE SEQUENCE [LARGE SCALE GENOMIC DNA]</scope>
    <source>
        <strain evidence="9 10">SJW1-29</strain>
    </source>
</reference>
<dbReference type="GO" id="GO:1990281">
    <property type="term" value="C:efflux pump complex"/>
    <property type="evidence" value="ECO:0007669"/>
    <property type="project" value="TreeGrafter"/>
</dbReference>
<organism evidence="9 10">
    <name type="scientific">Salmonirosea aquatica</name>
    <dbReference type="NCBI Taxonomy" id="2654236"/>
    <lineage>
        <taxon>Bacteria</taxon>
        <taxon>Pseudomonadati</taxon>
        <taxon>Bacteroidota</taxon>
        <taxon>Cytophagia</taxon>
        <taxon>Cytophagales</taxon>
        <taxon>Spirosomataceae</taxon>
        <taxon>Salmonirosea</taxon>
    </lineage>
</organism>
<evidence type="ECO:0000256" key="7">
    <source>
        <dbReference type="ARBA" id="ARBA00023237"/>
    </source>
</evidence>
<keyword evidence="4" id="KW-1134">Transmembrane beta strand</keyword>
<evidence type="ECO:0000256" key="8">
    <source>
        <dbReference type="SAM" id="SignalP"/>
    </source>
</evidence>
<evidence type="ECO:0000256" key="5">
    <source>
        <dbReference type="ARBA" id="ARBA00022692"/>
    </source>
</evidence>
<dbReference type="Proteomes" id="UP000479293">
    <property type="component" value="Unassembled WGS sequence"/>
</dbReference>
<dbReference type="SUPFAM" id="SSF56954">
    <property type="entry name" value="Outer membrane efflux proteins (OEP)"/>
    <property type="match status" value="1"/>
</dbReference>
<keyword evidence="3" id="KW-0813">Transport</keyword>
<evidence type="ECO:0000313" key="9">
    <source>
        <dbReference type="EMBL" id="MPR35759.1"/>
    </source>
</evidence>
<comment type="caution">
    <text evidence="9">The sequence shown here is derived from an EMBL/GenBank/DDBJ whole genome shotgun (WGS) entry which is preliminary data.</text>
</comment>